<name>A0A940SL40_9BACI</name>
<dbReference type="Pfam" id="PF13040">
    <property type="entry name" value="Fur_reg_FbpB"/>
    <property type="match status" value="1"/>
</dbReference>
<dbReference type="RefSeq" id="WP_209405966.1">
    <property type="nucleotide sequence ID" value="NZ_JAGIYQ010000007.1"/>
</dbReference>
<sequence length="45" mass="5588">MRKKRNKSIQELINENRMSLLNDKEALNRIYDRLEERLERKRSAE</sequence>
<dbReference type="InterPro" id="IPR025004">
    <property type="entry name" value="SenN/SenS"/>
</dbReference>
<feature type="coiled-coil region" evidence="1">
    <location>
        <begin position="17"/>
        <end position="44"/>
    </location>
</feature>
<keyword evidence="3" id="KW-1185">Reference proteome</keyword>
<evidence type="ECO:0000256" key="1">
    <source>
        <dbReference type="SAM" id="Coils"/>
    </source>
</evidence>
<organism evidence="2 3">
    <name type="scientific">Gottfriedia endophytica</name>
    <dbReference type="NCBI Taxonomy" id="2820819"/>
    <lineage>
        <taxon>Bacteria</taxon>
        <taxon>Bacillati</taxon>
        <taxon>Bacillota</taxon>
        <taxon>Bacilli</taxon>
        <taxon>Bacillales</taxon>
        <taxon>Bacillaceae</taxon>
        <taxon>Gottfriedia</taxon>
    </lineage>
</organism>
<proteinExistence type="predicted"/>
<gene>
    <name evidence="2" type="ORF">J5Y03_12100</name>
</gene>
<evidence type="ECO:0000313" key="3">
    <source>
        <dbReference type="Proteomes" id="UP000682134"/>
    </source>
</evidence>
<evidence type="ECO:0000313" key="2">
    <source>
        <dbReference type="EMBL" id="MBP0725913.1"/>
    </source>
</evidence>
<dbReference type="AlphaFoldDB" id="A0A940SL40"/>
<keyword evidence="1" id="KW-0175">Coiled coil</keyword>
<comment type="caution">
    <text evidence="2">The sequence shown here is derived from an EMBL/GenBank/DDBJ whole genome shotgun (WGS) entry which is preliminary data.</text>
</comment>
<dbReference type="Proteomes" id="UP000682134">
    <property type="component" value="Unassembled WGS sequence"/>
</dbReference>
<protein>
    <submittedName>
        <fullName evidence="2">FbpB family small basic protein</fullName>
    </submittedName>
</protein>
<reference evidence="2" key="1">
    <citation type="submission" date="2021-04" db="EMBL/GenBank/DDBJ databases">
        <title>Genome seq and assembly of Bacillus sp.</title>
        <authorList>
            <person name="Chhetri G."/>
        </authorList>
    </citation>
    <scope>NUCLEOTIDE SEQUENCE</scope>
    <source>
        <strain evidence="2">RG28</strain>
    </source>
</reference>
<accession>A0A940SL40</accession>
<dbReference type="EMBL" id="JAGIYQ010000007">
    <property type="protein sequence ID" value="MBP0725913.1"/>
    <property type="molecule type" value="Genomic_DNA"/>
</dbReference>